<evidence type="ECO:0000313" key="3">
    <source>
        <dbReference type="Proteomes" id="UP000287651"/>
    </source>
</evidence>
<feature type="region of interest" description="Disordered" evidence="1">
    <location>
        <begin position="1"/>
        <end position="30"/>
    </location>
</feature>
<sequence length="71" mass="7452">MTGAMELQPDDRPRSSLGIGPGSDDAVESHREFARSFAKGIGKLTGNTPGDRQRKTIGLAARISEAIELGG</sequence>
<comment type="caution">
    <text evidence="2">The sequence shown here is derived from an EMBL/GenBank/DDBJ whole genome shotgun (WGS) entry which is preliminary data.</text>
</comment>
<dbReference type="AlphaFoldDB" id="A0A426XKZ3"/>
<proteinExistence type="predicted"/>
<protein>
    <submittedName>
        <fullName evidence="2">Uncharacterized protein</fullName>
    </submittedName>
</protein>
<evidence type="ECO:0000256" key="1">
    <source>
        <dbReference type="SAM" id="MobiDB-lite"/>
    </source>
</evidence>
<reference evidence="2 3" key="1">
    <citation type="journal article" date="2014" name="Agronomy (Basel)">
        <title>A Draft Genome Sequence for Ensete ventricosum, the Drought-Tolerant Tree Against Hunger.</title>
        <authorList>
            <person name="Harrison J."/>
            <person name="Moore K.A."/>
            <person name="Paszkiewicz K."/>
            <person name="Jones T."/>
            <person name="Grant M."/>
            <person name="Ambacheew D."/>
            <person name="Muzemil S."/>
            <person name="Studholme D.J."/>
        </authorList>
    </citation>
    <scope>NUCLEOTIDE SEQUENCE [LARGE SCALE GENOMIC DNA]</scope>
</reference>
<evidence type="ECO:0000313" key="2">
    <source>
        <dbReference type="EMBL" id="RRT40198.1"/>
    </source>
</evidence>
<name>A0A426XKZ3_ENSVE</name>
<gene>
    <name evidence="2" type="ORF">B296_00058664</name>
</gene>
<dbReference type="Proteomes" id="UP000287651">
    <property type="component" value="Unassembled WGS sequence"/>
</dbReference>
<accession>A0A426XKZ3</accession>
<feature type="non-terminal residue" evidence="2">
    <location>
        <position position="71"/>
    </location>
</feature>
<organism evidence="2 3">
    <name type="scientific">Ensete ventricosum</name>
    <name type="common">Abyssinian banana</name>
    <name type="synonym">Musa ensete</name>
    <dbReference type="NCBI Taxonomy" id="4639"/>
    <lineage>
        <taxon>Eukaryota</taxon>
        <taxon>Viridiplantae</taxon>
        <taxon>Streptophyta</taxon>
        <taxon>Embryophyta</taxon>
        <taxon>Tracheophyta</taxon>
        <taxon>Spermatophyta</taxon>
        <taxon>Magnoliopsida</taxon>
        <taxon>Liliopsida</taxon>
        <taxon>Zingiberales</taxon>
        <taxon>Musaceae</taxon>
        <taxon>Ensete</taxon>
    </lineage>
</organism>
<dbReference type="EMBL" id="AMZH03019576">
    <property type="protein sequence ID" value="RRT40198.1"/>
    <property type="molecule type" value="Genomic_DNA"/>
</dbReference>